<dbReference type="Proteomes" id="UP000887540">
    <property type="component" value="Unplaced"/>
</dbReference>
<keyword evidence="1" id="KW-1185">Reference proteome</keyword>
<reference evidence="2" key="1">
    <citation type="submission" date="2022-11" db="UniProtKB">
        <authorList>
            <consortium name="WormBaseParasite"/>
        </authorList>
    </citation>
    <scope>IDENTIFICATION</scope>
</reference>
<evidence type="ECO:0000313" key="1">
    <source>
        <dbReference type="Proteomes" id="UP000887540"/>
    </source>
</evidence>
<organism evidence="1 2">
    <name type="scientific">Acrobeloides nanus</name>
    <dbReference type="NCBI Taxonomy" id="290746"/>
    <lineage>
        <taxon>Eukaryota</taxon>
        <taxon>Metazoa</taxon>
        <taxon>Ecdysozoa</taxon>
        <taxon>Nematoda</taxon>
        <taxon>Chromadorea</taxon>
        <taxon>Rhabditida</taxon>
        <taxon>Tylenchina</taxon>
        <taxon>Cephalobomorpha</taxon>
        <taxon>Cephaloboidea</taxon>
        <taxon>Cephalobidae</taxon>
        <taxon>Acrobeloides</taxon>
    </lineage>
</organism>
<protein>
    <submittedName>
        <fullName evidence="2">ATP synthase-coupling factor 6, mitochondrial</fullName>
    </submittedName>
</protein>
<name>A0A914EKR8_9BILA</name>
<accession>A0A914EKR8</accession>
<sequence length="194" mass="22048">MLRNTVQCSRAFSTSGIQRQQAKTKDIIADAFLKQIRAVTEKQRAAGGSLISTSPELKKELDDQLSRLAAKYHISSIEEVGKLDVKLEQPKVENSAKVLLEPDEAPKEEAKVPATSTVSYFENIVKTDHPERSKYYVKWMEKGWTPEEKAEYEQKVLWQRKFMTPEFVAKLQALAAKGPSSEDTFETRLKEAKQ</sequence>
<dbReference type="GO" id="GO:0045259">
    <property type="term" value="C:proton-transporting ATP synthase complex"/>
    <property type="evidence" value="ECO:0007669"/>
    <property type="project" value="InterPro"/>
</dbReference>
<dbReference type="InterPro" id="IPR036204">
    <property type="entry name" value="ATP_synth_f6_sf_mt"/>
</dbReference>
<dbReference type="GO" id="GO:0015078">
    <property type="term" value="F:proton transmembrane transporter activity"/>
    <property type="evidence" value="ECO:0007669"/>
    <property type="project" value="InterPro"/>
</dbReference>
<dbReference type="Pfam" id="PF05511">
    <property type="entry name" value="ATP-synt_F6"/>
    <property type="match status" value="1"/>
</dbReference>
<dbReference type="WBParaSite" id="ACRNAN_scaffold9088.g19961.t1">
    <property type="protein sequence ID" value="ACRNAN_scaffold9088.g19961.t1"/>
    <property type="gene ID" value="ACRNAN_scaffold9088.g19961"/>
</dbReference>
<proteinExistence type="predicted"/>
<dbReference type="SUPFAM" id="SSF111357">
    <property type="entry name" value="Mitochondrial ATP synthase coupling factor 6"/>
    <property type="match status" value="1"/>
</dbReference>
<dbReference type="InterPro" id="IPR008387">
    <property type="entry name" value="ATP_synth_f6_mt"/>
</dbReference>
<evidence type="ECO:0000313" key="2">
    <source>
        <dbReference type="WBParaSite" id="ACRNAN_scaffold9088.g19961.t1"/>
    </source>
</evidence>
<dbReference type="AlphaFoldDB" id="A0A914EKR8"/>
<dbReference type="Gene3D" id="1.10.246.110">
    <property type="entry name" value="Mitochondrial ATP synthase-coupling factor 6"/>
    <property type="match status" value="1"/>
</dbReference>
<dbReference type="GO" id="GO:0015986">
    <property type="term" value="P:proton motive force-driven ATP synthesis"/>
    <property type="evidence" value="ECO:0007669"/>
    <property type="project" value="InterPro"/>
</dbReference>